<dbReference type="EMBL" id="JAAMFM010000001">
    <property type="protein sequence ID" value="NVM93396.1"/>
    <property type="molecule type" value="Genomic_DNA"/>
</dbReference>
<dbReference type="Pfam" id="PF07905">
    <property type="entry name" value="PucR"/>
    <property type="match status" value="1"/>
</dbReference>
<evidence type="ECO:0000313" key="6">
    <source>
        <dbReference type="Proteomes" id="UP000543556"/>
    </source>
</evidence>
<evidence type="ECO:0000259" key="4">
    <source>
        <dbReference type="Pfam" id="PF17853"/>
    </source>
</evidence>
<feature type="domain" description="CdaR GGDEF-like" evidence="4">
    <location>
        <begin position="263"/>
        <end position="375"/>
    </location>
</feature>
<dbReference type="InterPro" id="IPR041522">
    <property type="entry name" value="CdaR_GGDEF"/>
</dbReference>
<dbReference type="RefSeq" id="WP_176633135.1">
    <property type="nucleotide sequence ID" value="NZ_JAAMFM010000001.1"/>
</dbReference>
<dbReference type="Pfam" id="PF13556">
    <property type="entry name" value="HTH_30"/>
    <property type="match status" value="1"/>
</dbReference>
<evidence type="ECO:0000259" key="2">
    <source>
        <dbReference type="Pfam" id="PF07905"/>
    </source>
</evidence>
<keyword evidence="6" id="KW-1185">Reference proteome</keyword>
<dbReference type="Gene3D" id="1.10.10.2840">
    <property type="entry name" value="PucR C-terminal helix-turn-helix domain"/>
    <property type="match status" value="1"/>
</dbReference>
<organism evidence="5 6">
    <name type="scientific">Arthrobacter wenxiniae</name>
    <dbReference type="NCBI Taxonomy" id="2713570"/>
    <lineage>
        <taxon>Bacteria</taxon>
        <taxon>Bacillati</taxon>
        <taxon>Actinomycetota</taxon>
        <taxon>Actinomycetes</taxon>
        <taxon>Micrococcales</taxon>
        <taxon>Micrococcaceae</taxon>
        <taxon>Arthrobacter</taxon>
    </lineage>
</organism>
<reference evidence="5 6" key="1">
    <citation type="submission" date="2020-02" db="EMBL/GenBank/DDBJ databases">
        <title>Genome sequence of strain AETb3-4.</title>
        <authorList>
            <person name="Gao J."/>
            <person name="Zhang X."/>
        </authorList>
    </citation>
    <scope>NUCLEOTIDE SEQUENCE [LARGE SCALE GENOMIC DNA]</scope>
    <source>
        <strain evidence="5 6">AETb3-4</strain>
    </source>
</reference>
<gene>
    <name evidence="5" type="ORF">G6034_00470</name>
</gene>
<comment type="caution">
    <text evidence="5">The sequence shown here is derived from an EMBL/GenBank/DDBJ whole genome shotgun (WGS) entry which is preliminary data.</text>
</comment>
<feature type="domain" description="Purine catabolism PurC-like" evidence="2">
    <location>
        <begin position="7"/>
        <end position="122"/>
    </location>
</feature>
<evidence type="ECO:0000259" key="3">
    <source>
        <dbReference type="Pfam" id="PF13556"/>
    </source>
</evidence>
<feature type="domain" description="PucR C-terminal helix-turn-helix" evidence="3">
    <location>
        <begin position="423"/>
        <end position="480"/>
    </location>
</feature>
<dbReference type="Pfam" id="PF17853">
    <property type="entry name" value="GGDEF_2"/>
    <property type="match status" value="1"/>
</dbReference>
<dbReference type="InterPro" id="IPR042070">
    <property type="entry name" value="PucR_C-HTH_sf"/>
</dbReference>
<dbReference type="AlphaFoldDB" id="A0A7Y7ID90"/>
<sequence length="488" mass="52021">MALSLADLMAVPALRLKNMGSSRTPLTAPIDWVAVTELENPQAFLSGGELVLTTGARQGTADAQRSFVRQIRRAGAVGIGFGIGFEHDAVPQALIAEANRWGVPVVEVPYVTPFIAIGKLVAEARSADHYTKLERLLREHQVLARALLTGAGLPALLRKLAGMVGSELSITQYGSEIFSTSPPASAHARPGPADDGWHAVALSTGKRDASTLWLRKPFNDDGIVDYARGLISIELNNLVQRRHTARQIAGQVLTDIVRGTLEAADAAARIESLGLNPASKYFVLLVRGRQDSFSTLSSMALPPGLEAAVAAVIKADEHNELLLIVPSQLGDPAALGRALSRQMNDVGINEPVGIGGTYSQANGLRWSYFEAREAATRGLDVNVPERLSLTSLLLASGDVPMAAMADEALGPLVAFDTAHGAELVDTLETYLRLNGSVAAVADALTLHRNTVRYRLTQIAELTGYDPALTPDRVQLWLALAVRRLSPPA</sequence>
<proteinExistence type="inferred from homology"/>
<accession>A0A7Y7ID90</accession>
<name>A0A7Y7ID90_9MICC</name>
<dbReference type="Proteomes" id="UP000543556">
    <property type="component" value="Unassembled WGS sequence"/>
</dbReference>
<dbReference type="InterPro" id="IPR012914">
    <property type="entry name" value="PucR_dom"/>
</dbReference>
<protein>
    <submittedName>
        <fullName evidence="5">PucR family transcriptional regulator</fullName>
    </submittedName>
</protein>
<comment type="similarity">
    <text evidence="1">Belongs to the CdaR family.</text>
</comment>
<dbReference type="InterPro" id="IPR051448">
    <property type="entry name" value="CdaR-like_regulators"/>
</dbReference>
<dbReference type="InterPro" id="IPR025736">
    <property type="entry name" value="PucR_C-HTH_dom"/>
</dbReference>
<dbReference type="PANTHER" id="PTHR33744">
    <property type="entry name" value="CARBOHYDRATE DIACID REGULATOR"/>
    <property type="match status" value="1"/>
</dbReference>
<evidence type="ECO:0000256" key="1">
    <source>
        <dbReference type="ARBA" id="ARBA00006754"/>
    </source>
</evidence>
<evidence type="ECO:0000313" key="5">
    <source>
        <dbReference type="EMBL" id="NVM93396.1"/>
    </source>
</evidence>